<dbReference type="Pfam" id="PF13336">
    <property type="entry name" value="AcetylCoA_hyd_C"/>
    <property type="match status" value="1"/>
</dbReference>
<evidence type="ECO:0000259" key="3">
    <source>
        <dbReference type="Pfam" id="PF02550"/>
    </source>
</evidence>
<gene>
    <name evidence="5" type="ORF">J2S13_003088</name>
</gene>
<evidence type="ECO:0000313" key="5">
    <source>
        <dbReference type="EMBL" id="MDQ0216614.1"/>
    </source>
</evidence>
<sequence length="427" mass="48004">MDWIRQYQDKRMSAQDAVSLIEPGDDIITPILVAEPPTLMKALETHMGLRGNRLFQMFTPREIISVPRERLQIISMFMGAYERKAFNEGKIDLLPNHFSDVPKLLKQFTSNQVIMAVVSPMDEEGYFSLGTNCDYTVEMIDQAKTVLLEVNEYMPRTYGENKIHISNVTALIENNQPLPEAPPPKVTDKDRTIGSYVAELIHDGDTLQIGYGSVPNAIMENLVDHKHLSIHTEMIPDKVLDLYESGAVTNEKKHAYKGKLTATFAFGSKRLYNFLDRNEAVCMLPVTITNDVCHLAGYESLVTINATVEVDFLGQCNSEMMGNFYWSGSGGQAEFQIGSRLSKAGRAVLCLHSTAKKDTISRIVPVLNGGTPVTTSKNDVDYIVTEYGIARLRGKTIRERTKELIRIAHPNFREELTFQVKKMGYLI</sequence>
<reference evidence="5" key="1">
    <citation type="submission" date="2023-07" db="EMBL/GenBank/DDBJ databases">
        <title>Genomic Encyclopedia of Type Strains, Phase IV (KMG-IV): sequencing the most valuable type-strain genomes for metagenomic binning, comparative biology and taxonomic classification.</title>
        <authorList>
            <person name="Goeker M."/>
        </authorList>
    </citation>
    <scope>NUCLEOTIDE SEQUENCE</scope>
    <source>
        <strain evidence="5">DSM 23947</strain>
    </source>
</reference>
<dbReference type="GO" id="GO:0006083">
    <property type="term" value="P:acetate metabolic process"/>
    <property type="evidence" value="ECO:0007669"/>
    <property type="project" value="InterPro"/>
</dbReference>
<dbReference type="Pfam" id="PF02550">
    <property type="entry name" value="AcetylCoA_hydro"/>
    <property type="match status" value="1"/>
</dbReference>
<dbReference type="GO" id="GO:0016787">
    <property type="term" value="F:hydrolase activity"/>
    <property type="evidence" value="ECO:0007669"/>
    <property type="project" value="UniProtKB-KW"/>
</dbReference>
<organism evidence="5 6">
    <name type="scientific">Oikeobacillus pervagus</name>
    <dbReference type="NCBI Taxonomy" id="1325931"/>
    <lineage>
        <taxon>Bacteria</taxon>
        <taxon>Bacillati</taxon>
        <taxon>Bacillota</taxon>
        <taxon>Bacilli</taxon>
        <taxon>Bacillales</taxon>
        <taxon>Bacillaceae</taxon>
        <taxon>Oikeobacillus</taxon>
    </lineage>
</organism>
<keyword evidence="5" id="KW-0378">Hydrolase</keyword>
<comment type="caution">
    <text evidence="5">The sequence shown here is derived from an EMBL/GenBank/DDBJ whole genome shotgun (WGS) entry which is preliminary data.</text>
</comment>
<accession>A0AAJ1T1G9</accession>
<keyword evidence="6" id="KW-1185">Reference proteome</keyword>
<dbReference type="Gene3D" id="3.40.1080.10">
    <property type="entry name" value="Glutaconate Coenzyme A-transferase"/>
    <property type="match status" value="1"/>
</dbReference>
<dbReference type="InterPro" id="IPR037171">
    <property type="entry name" value="NagB/RpiA_transferase-like"/>
</dbReference>
<dbReference type="Gene3D" id="3.40.1080.20">
    <property type="entry name" value="Acetyl-CoA hydrolase/transferase C-terminal domain"/>
    <property type="match status" value="1"/>
</dbReference>
<dbReference type="PANTHER" id="PTHR21432">
    <property type="entry name" value="ACETYL-COA HYDROLASE-RELATED"/>
    <property type="match status" value="1"/>
</dbReference>
<evidence type="ECO:0000256" key="2">
    <source>
        <dbReference type="ARBA" id="ARBA00022679"/>
    </source>
</evidence>
<evidence type="ECO:0000313" key="6">
    <source>
        <dbReference type="Proteomes" id="UP001237207"/>
    </source>
</evidence>
<evidence type="ECO:0000259" key="4">
    <source>
        <dbReference type="Pfam" id="PF13336"/>
    </source>
</evidence>
<dbReference type="InterPro" id="IPR003702">
    <property type="entry name" value="ActCoA_hydro_N"/>
</dbReference>
<dbReference type="Proteomes" id="UP001237207">
    <property type="component" value="Unassembled WGS sequence"/>
</dbReference>
<dbReference type="PANTHER" id="PTHR21432:SF20">
    <property type="entry name" value="ACETYL-COA HYDROLASE"/>
    <property type="match status" value="1"/>
</dbReference>
<name>A0AAJ1T1G9_9BACI</name>
<dbReference type="SUPFAM" id="SSF100950">
    <property type="entry name" value="NagB/RpiA/CoA transferase-like"/>
    <property type="match status" value="2"/>
</dbReference>
<dbReference type="Gene3D" id="3.30.750.70">
    <property type="entry name" value="4-hydroxybutyrate coenzyme like domains"/>
    <property type="match status" value="1"/>
</dbReference>
<dbReference type="AlphaFoldDB" id="A0AAJ1T1G9"/>
<dbReference type="EMBL" id="JAUSUC010000061">
    <property type="protein sequence ID" value="MDQ0216614.1"/>
    <property type="molecule type" value="Genomic_DNA"/>
</dbReference>
<proteinExistence type="inferred from homology"/>
<dbReference type="InterPro" id="IPR026888">
    <property type="entry name" value="AcetylCoA_hyd_C"/>
</dbReference>
<keyword evidence="2" id="KW-0808">Transferase</keyword>
<dbReference type="InterPro" id="IPR038460">
    <property type="entry name" value="AcetylCoA_hyd_C_sf"/>
</dbReference>
<protein>
    <submittedName>
        <fullName evidence="5">Acyl-CoA hydrolase</fullName>
    </submittedName>
</protein>
<feature type="domain" description="Acetyl-CoA hydrolase/transferase N-terminal" evidence="3">
    <location>
        <begin position="75"/>
        <end position="175"/>
    </location>
</feature>
<feature type="domain" description="Acetyl-CoA hydrolase/transferase C-terminal" evidence="4">
    <location>
        <begin position="267"/>
        <end position="418"/>
    </location>
</feature>
<comment type="similarity">
    <text evidence="1">Belongs to the acetyl-CoA hydrolase/transferase family.</text>
</comment>
<dbReference type="InterPro" id="IPR046433">
    <property type="entry name" value="ActCoA_hydro"/>
</dbReference>
<evidence type="ECO:0000256" key="1">
    <source>
        <dbReference type="ARBA" id="ARBA00009632"/>
    </source>
</evidence>
<dbReference type="GO" id="GO:0008775">
    <property type="term" value="F:acetate CoA-transferase activity"/>
    <property type="evidence" value="ECO:0007669"/>
    <property type="project" value="InterPro"/>
</dbReference>
<dbReference type="RefSeq" id="WP_307258680.1">
    <property type="nucleotide sequence ID" value="NZ_JAUSUC010000061.1"/>
</dbReference>